<organism evidence="3 4">
    <name type="scientific">Ficus carica</name>
    <name type="common">Common fig</name>
    <dbReference type="NCBI Taxonomy" id="3494"/>
    <lineage>
        <taxon>Eukaryota</taxon>
        <taxon>Viridiplantae</taxon>
        <taxon>Streptophyta</taxon>
        <taxon>Embryophyta</taxon>
        <taxon>Tracheophyta</taxon>
        <taxon>Spermatophyta</taxon>
        <taxon>Magnoliopsida</taxon>
        <taxon>eudicotyledons</taxon>
        <taxon>Gunneridae</taxon>
        <taxon>Pentapetalae</taxon>
        <taxon>rosids</taxon>
        <taxon>fabids</taxon>
        <taxon>Rosales</taxon>
        <taxon>Moraceae</taxon>
        <taxon>Ficeae</taxon>
        <taxon>Ficus</taxon>
    </lineage>
</organism>
<sequence>MASVEKRLPAEKNPKKPTPEKKRKVPEAGLKRKQRENEVKESKKVKRTLEEKNADAEEIKGSINLAPMVNNRLMSRYFSILRAVSREHLEVQPSNAKFDNDDDAVKLGLLYMIFAFLLQMQILIPTIVGKFKTKYVEANPHMLSQTSADNVKFDALMSALTTVGEKQSQCFVMMPIDKEMKEPCVAQLYSKKKDSMVVPQAPSKTPVTQLSTATNSDWLEFQK</sequence>
<feature type="region of interest" description="Disordered" evidence="1">
    <location>
        <begin position="198"/>
        <end position="223"/>
    </location>
</feature>
<keyword evidence="2" id="KW-0812">Transmembrane</keyword>
<dbReference type="EMBL" id="BTGU01000028">
    <property type="protein sequence ID" value="GMN48582.1"/>
    <property type="molecule type" value="Genomic_DNA"/>
</dbReference>
<accession>A0AA88DB23</accession>
<evidence type="ECO:0000313" key="4">
    <source>
        <dbReference type="Proteomes" id="UP001187192"/>
    </source>
</evidence>
<keyword evidence="4" id="KW-1185">Reference proteome</keyword>
<keyword evidence="2" id="KW-1133">Transmembrane helix</keyword>
<evidence type="ECO:0000256" key="1">
    <source>
        <dbReference type="SAM" id="MobiDB-lite"/>
    </source>
</evidence>
<evidence type="ECO:0000313" key="3">
    <source>
        <dbReference type="EMBL" id="GMN48582.1"/>
    </source>
</evidence>
<comment type="caution">
    <text evidence="3">The sequence shown here is derived from an EMBL/GenBank/DDBJ whole genome shotgun (WGS) entry which is preliminary data.</text>
</comment>
<dbReference type="AlphaFoldDB" id="A0AA88DB23"/>
<proteinExistence type="predicted"/>
<feature type="transmembrane region" description="Helical" evidence="2">
    <location>
        <begin position="108"/>
        <end position="128"/>
    </location>
</feature>
<dbReference type="Proteomes" id="UP001187192">
    <property type="component" value="Unassembled WGS sequence"/>
</dbReference>
<protein>
    <submittedName>
        <fullName evidence="3">Uncharacterized protein</fullName>
    </submittedName>
</protein>
<feature type="compositionally biased region" description="Polar residues" evidence="1">
    <location>
        <begin position="202"/>
        <end position="217"/>
    </location>
</feature>
<gene>
    <name evidence="3" type="ORF">TIFTF001_017742</name>
</gene>
<name>A0AA88DB23_FICCA</name>
<keyword evidence="2" id="KW-0472">Membrane</keyword>
<evidence type="ECO:0000256" key="2">
    <source>
        <dbReference type="SAM" id="Phobius"/>
    </source>
</evidence>
<feature type="region of interest" description="Disordered" evidence="1">
    <location>
        <begin position="1"/>
        <end position="53"/>
    </location>
</feature>
<reference evidence="3" key="1">
    <citation type="submission" date="2023-07" db="EMBL/GenBank/DDBJ databases">
        <title>draft genome sequence of fig (Ficus carica).</title>
        <authorList>
            <person name="Takahashi T."/>
            <person name="Nishimura K."/>
        </authorList>
    </citation>
    <scope>NUCLEOTIDE SEQUENCE</scope>
</reference>